<keyword evidence="6" id="KW-1185">Reference proteome</keyword>
<evidence type="ECO:0000256" key="1">
    <source>
        <dbReference type="ARBA" id="ARBA00010986"/>
    </source>
</evidence>
<accession>A0ABP3RQK2</accession>
<evidence type="ECO:0000256" key="2">
    <source>
        <dbReference type="ARBA" id="ARBA00023239"/>
    </source>
</evidence>
<name>A0ABP3RQK2_9HYPH</name>
<evidence type="ECO:0000259" key="4">
    <source>
        <dbReference type="Pfam" id="PF20629"/>
    </source>
</evidence>
<dbReference type="InterPro" id="IPR048332">
    <property type="entry name" value="GD_AH_C"/>
</dbReference>
<dbReference type="Pfam" id="PF04295">
    <property type="entry name" value="GD_AH_second"/>
    <property type="match status" value="1"/>
</dbReference>
<dbReference type="InterPro" id="IPR052172">
    <property type="entry name" value="UxaA_altronate/galactarate_dh"/>
</dbReference>
<comment type="caution">
    <text evidence="5">The sequence shown here is derived from an EMBL/GenBank/DDBJ whole genome shotgun (WGS) entry which is preliminary data.</text>
</comment>
<dbReference type="RefSeq" id="WP_343807118.1">
    <property type="nucleotide sequence ID" value="NZ_BAAADE010000009.1"/>
</dbReference>
<proteinExistence type="inferred from homology"/>
<dbReference type="PANTHER" id="PTHR30536:SF5">
    <property type="entry name" value="ALTRONATE DEHYDRATASE"/>
    <property type="match status" value="1"/>
</dbReference>
<sequence>MFTTVPEMPETIMGYLRSDGRAGLRNHLVVLSTVALTNRWAELIVAGFSSTAGDAPVLISGDYWRGLRGADVQLQHDTLAAMMAHPNTGACLVLVHDTVSANKWREAAQKLDRPVTVLALMDMSGMQHAVGQGKSALSALEIARQQFVQTPCGWSKFTIGLECGGSDPTSGVAGNPAVGIFVDMMLAAGGTIIVSETAEFLGAEAVVQKRTPGAQNWARINGYFEACERRFSEDGESYRGVNPTAENIEGGLSTLTEKSMGAVCKTGSAPFAGGLDFGEKVTGAGLWFMDTPFFSPASLNGMVAGGAVAVLFVIGVFNPCGHELAPTLKICANARTTDRWSDAVDVNLSSVITGHMSLEEAGQHISDALRQVSLGQQTAAEKHGERSTIIPYGQWPL</sequence>
<organism evidence="5 6">
    <name type="scientific">Paenochrobactrum glaciei</name>
    <dbReference type="NCBI Taxonomy" id="486407"/>
    <lineage>
        <taxon>Bacteria</taxon>
        <taxon>Pseudomonadati</taxon>
        <taxon>Pseudomonadota</taxon>
        <taxon>Alphaproteobacteria</taxon>
        <taxon>Hyphomicrobiales</taxon>
        <taxon>Brucellaceae</taxon>
        <taxon>Paenochrobactrum</taxon>
    </lineage>
</organism>
<protein>
    <submittedName>
        <fullName evidence="5">UxaA family hydrolase</fullName>
    </submittedName>
</protein>
<gene>
    <name evidence="5" type="ORF">GCM10008943_29320</name>
</gene>
<evidence type="ECO:0000313" key="5">
    <source>
        <dbReference type="EMBL" id="GAA0611973.1"/>
    </source>
</evidence>
<evidence type="ECO:0000259" key="3">
    <source>
        <dbReference type="Pfam" id="PF04295"/>
    </source>
</evidence>
<dbReference type="Proteomes" id="UP001424441">
    <property type="component" value="Unassembled WGS sequence"/>
</dbReference>
<dbReference type="InterPro" id="IPR007392">
    <property type="entry name" value="GD_AH_second"/>
</dbReference>
<dbReference type="EMBL" id="BAAADE010000009">
    <property type="protein sequence ID" value="GAA0611973.1"/>
    <property type="molecule type" value="Genomic_DNA"/>
</dbReference>
<evidence type="ECO:0000313" key="6">
    <source>
        <dbReference type="Proteomes" id="UP001424441"/>
    </source>
</evidence>
<reference evidence="6" key="1">
    <citation type="journal article" date="2019" name="Int. J. Syst. Evol. Microbiol.">
        <title>The Global Catalogue of Microorganisms (GCM) 10K type strain sequencing project: providing services to taxonomists for standard genome sequencing and annotation.</title>
        <authorList>
            <consortium name="The Broad Institute Genomics Platform"/>
            <consortium name="The Broad Institute Genome Sequencing Center for Infectious Disease"/>
            <person name="Wu L."/>
            <person name="Ma J."/>
        </authorList>
    </citation>
    <scope>NUCLEOTIDE SEQUENCE [LARGE SCALE GENOMIC DNA]</scope>
    <source>
        <strain evidence="6">JCM 15115</strain>
    </source>
</reference>
<feature type="domain" description="D-galactarate/Altronate dehydratase C-terminal" evidence="4">
    <location>
        <begin position="155"/>
        <end position="390"/>
    </location>
</feature>
<comment type="similarity">
    <text evidence="1">Belongs to the UxaA family.</text>
</comment>
<feature type="domain" description="D-galactarate/Altronate dehydratase second" evidence="3">
    <location>
        <begin position="14"/>
        <end position="139"/>
    </location>
</feature>
<dbReference type="Pfam" id="PF20629">
    <property type="entry name" value="GD_AH_C"/>
    <property type="match status" value="1"/>
</dbReference>
<dbReference type="GO" id="GO:0016787">
    <property type="term" value="F:hydrolase activity"/>
    <property type="evidence" value="ECO:0007669"/>
    <property type="project" value="UniProtKB-KW"/>
</dbReference>
<keyword evidence="2" id="KW-0456">Lyase</keyword>
<keyword evidence="5" id="KW-0378">Hydrolase</keyword>
<dbReference type="PANTHER" id="PTHR30536">
    <property type="entry name" value="ALTRONATE/GALACTARATE DEHYDRATASE"/>
    <property type="match status" value="1"/>
</dbReference>